<feature type="transmembrane region" description="Helical" evidence="1">
    <location>
        <begin position="113"/>
        <end position="131"/>
    </location>
</feature>
<evidence type="ECO:0000313" key="3">
    <source>
        <dbReference type="Proteomes" id="UP000002714"/>
    </source>
</evidence>
<feature type="transmembrane region" description="Helical" evidence="1">
    <location>
        <begin position="137"/>
        <end position="155"/>
    </location>
</feature>
<accession>Q30RJ6</accession>
<dbReference type="EMBL" id="CP000153">
    <property type="protein sequence ID" value="ABB44385.1"/>
    <property type="molecule type" value="Genomic_DNA"/>
</dbReference>
<sequence length="164" mass="18767">MILEFLILATALVSFDFFINMQIASLSSFLIIAGSSYAYKKMINAQVELENIDEKRDFLDEVEDPYELYDETPINDAPAEELDLKAIVKEEKKRIKILNLKDIKKGSRASVSLFRLAPYLFLILGFVALRNNEILDIKIYLPSLFIGILAGYFISRDLSFKIKS</sequence>
<evidence type="ECO:0000313" key="2">
    <source>
        <dbReference type="EMBL" id="ABB44385.1"/>
    </source>
</evidence>
<protein>
    <submittedName>
        <fullName evidence="2">Uncharacterized protein</fullName>
    </submittedName>
</protein>
<dbReference type="Proteomes" id="UP000002714">
    <property type="component" value="Chromosome"/>
</dbReference>
<dbReference type="HOGENOM" id="CLU_130260_1_0_7"/>
<dbReference type="STRING" id="326298.Suden_1107"/>
<dbReference type="AlphaFoldDB" id="Q30RJ6"/>
<proteinExistence type="predicted"/>
<dbReference type="eggNOG" id="ENOG50319B6">
    <property type="taxonomic scope" value="Bacteria"/>
</dbReference>
<gene>
    <name evidence="2" type="ordered locus">Suden_1107</name>
</gene>
<keyword evidence="1" id="KW-0812">Transmembrane</keyword>
<keyword evidence="1" id="KW-1133">Transmembrane helix</keyword>
<keyword evidence="1" id="KW-0472">Membrane</keyword>
<reference evidence="2 3" key="1">
    <citation type="journal article" date="2008" name="Appl. Environ. Microbiol.">
        <title>Genome of the epsilonproteobacterial chemolithoautotroph Sulfurimonas denitrificans.</title>
        <authorList>
            <person name="Sievert S.M."/>
            <person name="Scott K.M."/>
            <person name="Klotz M.G."/>
            <person name="Chain P.S.G."/>
            <person name="Hauser L.J."/>
            <person name="Hemp J."/>
            <person name="Huegler M."/>
            <person name="Land M."/>
            <person name="Lapidus A."/>
            <person name="Larimer F.W."/>
            <person name="Lucas S."/>
            <person name="Malfatti S.A."/>
            <person name="Meyer F."/>
            <person name="Paulsen I.T."/>
            <person name="Ren Q."/>
            <person name="Simon J."/>
            <person name="Bailey K."/>
            <person name="Diaz E."/>
            <person name="Fitzpatrick K.A."/>
            <person name="Glover B."/>
            <person name="Gwatney N."/>
            <person name="Korajkic A."/>
            <person name="Long A."/>
            <person name="Mobberley J.M."/>
            <person name="Pantry S.N."/>
            <person name="Pazder G."/>
            <person name="Peterson S."/>
            <person name="Quintanilla J.D."/>
            <person name="Sprinkle R."/>
            <person name="Stephens J."/>
            <person name="Thomas P."/>
            <person name="Vaughn R."/>
            <person name="Weber M.J."/>
            <person name="Wooten L.L."/>
        </authorList>
    </citation>
    <scope>NUCLEOTIDE SEQUENCE [LARGE SCALE GENOMIC DNA]</scope>
    <source>
        <strain evidence="3">ATCC 33889 / DSM 1251</strain>
    </source>
</reference>
<feature type="transmembrane region" description="Helical" evidence="1">
    <location>
        <begin position="6"/>
        <end position="32"/>
    </location>
</feature>
<name>Q30RJ6_SULDN</name>
<dbReference type="KEGG" id="tdn:Suden_1107"/>
<evidence type="ECO:0000256" key="1">
    <source>
        <dbReference type="SAM" id="Phobius"/>
    </source>
</evidence>
<organism evidence="2 3">
    <name type="scientific">Sulfurimonas denitrificans (strain ATCC 33889 / DSM 1251)</name>
    <name type="common">Thiomicrospira denitrificans (strain ATCC 33889 / DSM 1251)</name>
    <dbReference type="NCBI Taxonomy" id="326298"/>
    <lineage>
        <taxon>Bacteria</taxon>
        <taxon>Pseudomonadati</taxon>
        <taxon>Campylobacterota</taxon>
        <taxon>Epsilonproteobacteria</taxon>
        <taxon>Campylobacterales</taxon>
        <taxon>Sulfurimonadaceae</taxon>
        <taxon>Sulfurimonas</taxon>
    </lineage>
</organism>
<keyword evidence="3" id="KW-1185">Reference proteome</keyword>